<keyword evidence="9 11" id="KW-0472">Membrane</keyword>
<dbReference type="HOGENOM" id="CLU_036849_2_1_1"/>
<reference evidence="13" key="1">
    <citation type="submission" date="2011-05" db="EMBL/GenBank/DDBJ databases">
        <authorList>
            <person name="Richards S.R."/>
            <person name="Qu J."/>
            <person name="Jiang H."/>
            <person name="Jhangiani S.N."/>
            <person name="Agravi P."/>
            <person name="Goodspeed R."/>
            <person name="Gross S."/>
            <person name="Mandapat C."/>
            <person name="Jackson L."/>
            <person name="Mathew T."/>
            <person name="Pu L."/>
            <person name="Thornton R."/>
            <person name="Saada N."/>
            <person name="Wilczek-Boney K.B."/>
            <person name="Lee S."/>
            <person name="Kovar C."/>
            <person name="Wu Y."/>
            <person name="Scherer S.E."/>
            <person name="Worley K.C."/>
            <person name="Muzny D.M."/>
            <person name="Gibbs R."/>
        </authorList>
    </citation>
    <scope>NUCLEOTIDE SEQUENCE</scope>
    <source>
        <strain evidence="13">Brora</strain>
    </source>
</reference>
<dbReference type="Gene3D" id="3.90.550.50">
    <property type="match status" value="1"/>
</dbReference>
<evidence type="ECO:0000256" key="3">
    <source>
        <dbReference type="ARBA" id="ARBA00022676"/>
    </source>
</evidence>
<sequence>MSRPKHRVWMLGLGFLVFCTMLYFPILFSFRPPMVEWLTMKRDLRYYVSELNDTAIISPIETCLASPDNELLIIVVVCSSIENMAARVAIRATWGSPATYNQSQFRLIFFLGRSENDSSQASIFRESEEYGDIVQEDFIDTYNNLTLKSVMMLLWVGRHCQRARFLLKTDDDTFVHLEALRTALKQRDQPNLLLGSLICGAIPIKDRKSKWYSPSSMYRENVYPNYLSGTAYVVSRDLIRPLFKTALETPFFHLEDIFITGICARKNRIRPQDHIGFSYQRRRMDPCLFRRVITSHRMNPNDMRRMWYQMHHEEGICNVTRKMRLRNYNPQRCFV</sequence>
<keyword evidence="7 11" id="KW-1133">Transmembrane helix</keyword>
<evidence type="ECO:0000256" key="6">
    <source>
        <dbReference type="ARBA" id="ARBA00022968"/>
    </source>
</evidence>
<dbReference type="GO" id="GO:0000139">
    <property type="term" value="C:Golgi membrane"/>
    <property type="evidence" value="ECO:0007669"/>
    <property type="project" value="UniProtKB-SubCell"/>
</dbReference>
<keyword evidence="5 11" id="KW-0812">Transmembrane</keyword>
<dbReference type="OMA" id="MPRDVYP"/>
<dbReference type="GO" id="GO:0006493">
    <property type="term" value="P:protein O-linked glycosylation"/>
    <property type="evidence" value="ECO:0007669"/>
    <property type="project" value="TreeGrafter"/>
</dbReference>
<dbReference type="GO" id="GO:0016758">
    <property type="term" value="F:hexosyltransferase activity"/>
    <property type="evidence" value="ECO:0007669"/>
    <property type="project" value="InterPro"/>
</dbReference>
<keyword evidence="3 11" id="KW-0328">Glycosyltransferase</keyword>
<evidence type="ECO:0000313" key="13">
    <source>
        <dbReference type="Proteomes" id="UP000014500"/>
    </source>
</evidence>
<dbReference type="Pfam" id="PF01762">
    <property type="entry name" value="Galactosyl_T"/>
    <property type="match status" value="1"/>
</dbReference>
<accession>T1JIK3</accession>
<evidence type="ECO:0000256" key="7">
    <source>
        <dbReference type="ARBA" id="ARBA00022989"/>
    </source>
</evidence>
<keyword evidence="6 11" id="KW-0735">Signal-anchor</keyword>
<evidence type="ECO:0000256" key="9">
    <source>
        <dbReference type="ARBA" id="ARBA00023136"/>
    </source>
</evidence>
<protein>
    <recommendedName>
        <fullName evidence="11">Hexosyltransferase</fullName>
        <ecNumber evidence="11">2.4.1.-</ecNumber>
    </recommendedName>
</protein>
<dbReference type="InterPro" id="IPR002659">
    <property type="entry name" value="Glyco_trans_31"/>
</dbReference>
<evidence type="ECO:0000256" key="8">
    <source>
        <dbReference type="ARBA" id="ARBA00023034"/>
    </source>
</evidence>
<keyword evidence="10" id="KW-0325">Glycoprotein</keyword>
<evidence type="ECO:0000256" key="10">
    <source>
        <dbReference type="ARBA" id="ARBA00023180"/>
    </source>
</evidence>
<dbReference type="EMBL" id="JH431845">
    <property type="status" value="NOT_ANNOTATED_CDS"/>
    <property type="molecule type" value="Genomic_DNA"/>
</dbReference>
<dbReference type="EC" id="2.4.1.-" evidence="11"/>
<evidence type="ECO:0000313" key="12">
    <source>
        <dbReference type="EnsemblMetazoa" id="SMAR013684-PA"/>
    </source>
</evidence>
<evidence type="ECO:0000256" key="2">
    <source>
        <dbReference type="ARBA" id="ARBA00008661"/>
    </source>
</evidence>
<dbReference type="EnsemblMetazoa" id="SMAR013684-RA">
    <property type="protein sequence ID" value="SMAR013684-PA"/>
    <property type="gene ID" value="SMAR013684"/>
</dbReference>
<organism evidence="12 13">
    <name type="scientific">Strigamia maritima</name>
    <name type="common">European centipede</name>
    <name type="synonym">Geophilus maritimus</name>
    <dbReference type="NCBI Taxonomy" id="126957"/>
    <lineage>
        <taxon>Eukaryota</taxon>
        <taxon>Metazoa</taxon>
        <taxon>Ecdysozoa</taxon>
        <taxon>Arthropoda</taxon>
        <taxon>Myriapoda</taxon>
        <taxon>Chilopoda</taxon>
        <taxon>Pleurostigmophora</taxon>
        <taxon>Geophilomorpha</taxon>
        <taxon>Linotaeniidae</taxon>
        <taxon>Strigamia</taxon>
    </lineage>
</organism>
<evidence type="ECO:0000256" key="5">
    <source>
        <dbReference type="ARBA" id="ARBA00022692"/>
    </source>
</evidence>
<name>T1JIK3_STRMM</name>
<dbReference type="FunFam" id="3.90.550.50:FF:000001">
    <property type="entry name" value="Hexosyltransferase"/>
    <property type="match status" value="1"/>
</dbReference>
<comment type="subcellular location">
    <subcellularLocation>
        <location evidence="1 11">Golgi apparatus membrane</location>
        <topology evidence="1 11">Single-pass type II membrane protein</topology>
    </subcellularLocation>
</comment>
<dbReference type="AlphaFoldDB" id="T1JIK3"/>
<evidence type="ECO:0000256" key="11">
    <source>
        <dbReference type="RuleBase" id="RU363063"/>
    </source>
</evidence>
<reference evidence="12" key="2">
    <citation type="submission" date="2015-02" db="UniProtKB">
        <authorList>
            <consortium name="EnsemblMetazoa"/>
        </authorList>
    </citation>
    <scope>IDENTIFICATION</scope>
</reference>
<keyword evidence="4" id="KW-0808">Transferase</keyword>
<feature type="transmembrane region" description="Helical" evidence="11">
    <location>
        <begin position="7"/>
        <end position="30"/>
    </location>
</feature>
<keyword evidence="13" id="KW-1185">Reference proteome</keyword>
<evidence type="ECO:0000256" key="4">
    <source>
        <dbReference type="ARBA" id="ARBA00022679"/>
    </source>
</evidence>
<evidence type="ECO:0000256" key="1">
    <source>
        <dbReference type="ARBA" id="ARBA00004323"/>
    </source>
</evidence>
<dbReference type="PANTHER" id="PTHR11214">
    <property type="entry name" value="BETA-1,3-N-ACETYLGLUCOSAMINYLTRANSFERASE"/>
    <property type="match status" value="1"/>
</dbReference>
<proteinExistence type="inferred from homology"/>
<dbReference type="eggNOG" id="KOG2287">
    <property type="taxonomic scope" value="Eukaryota"/>
</dbReference>
<keyword evidence="8 11" id="KW-0333">Golgi apparatus</keyword>
<dbReference type="Proteomes" id="UP000014500">
    <property type="component" value="Unassembled WGS sequence"/>
</dbReference>
<dbReference type="PhylomeDB" id="T1JIK3"/>
<dbReference type="PANTHER" id="PTHR11214:SF314">
    <property type="entry name" value="HEXOSYLTRANSFERASE"/>
    <property type="match status" value="1"/>
</dbReference>
<comment type="similarity">
    <text evidence="2 11">Belongs to the glycosyltransferase 31 family.</text>
</comment>
<dbReference type="STRING" id="126957.T1JIK3"/>